<evidence type="ECO:0000313" key="3">
    <source>
        <dbReference type="EMBL" id="KKN06725.1"/>
    </source>
</evidence>
<evidence type="ECO:0000259" key="2">
    <source>
        <dbReference type="Pfam" id="PF02910"/>
    </source>
</evidence>
<gene>
    <name evidence="3" type="ORF">LCGC14_1074270</name>
</gene>
<dbReference type="Gene3D" id="1.20.58.100">
    <property type="entry name" value="Fumarate reductase/succinate dehydrogenase flavoprotein-like, C-terminal domain"/>
    <property type="match status" value="1"/>
</dbReference>
<dbReference type="GO" id="GO:0016491">
    <property type="term" value="F:oxidoreductase activity"/>
    <property type="evidence" value="ECO:0007669"/>
    <property type="project" value="InterPro"/>
</dbReference>
<organism evidence="3">
    <name type="scientific">marine sediment metagenome</name>
    <dbReference type="NCBI Taxonomy" id="412755"/>
    <lineage>
        <taxon>unclassified sequences</taxon>
        <taxon>metagenomes</taxon>
        <taxon>ecological metagenomes</taxon>
    </lineage>
</organism>
<dbReference type="AlphaFoldDB" id="A0A0F9MH36"/>
<protein>
    <recommendedName>
        <fullName evidence="2">Fumarate reductase/succinate dehydrogenase flavoprotein-like C-terminal domain-containing protein</fullName>
    </recommendedName>
</protein>
<reference evidence="3" key="1">
    <citation type="journal article" date="2015" name="Nature">
        <title>Complex archaea that bridge the gap between prokaryotes and eukaryotes.</title>
        <authorList>
            <person name="Spang A."/>
            <person name="Saw J.H."/>
            <person name="Jorgensen S.L."/>
            <person name="Zaremba-Niedzwiedzka K."/>
            <person name="Martijn J."/>
            <person name="Lind A.E."/>
            <person name="van Eijk R."/>
            <person name="Schleper C."/>
            <person name="Guy L."/>
            <person name="Ettema T.J."/>
        </authorList>
    </citation>
    <scope>NUCLEOTIDE SEQUENCE</scope>
</reference>
<dbReference type="InterPro" id="IPR015939">
    <property type="entry name" value="Fum_Rdtase/Succ_DH_flav-like_C"/>
</dbReference>
<proteinExistence type="predicted"/>
<dbReference type="EMBL" id="LAZR01004652">
    <property type="protein sequence ID" value="KKN06725.1"/>
    <property type="molecule type" value="Genomic_DNA"/>
</dbReference>
<dbReference type="InterPro" id="IPR037099">
    <property type="entry name" value="Fum_R/Succ_DH_flav-like_C_sf"/>
</dbReference>
<feature type="compositionally biased region" description="Basic and acidic residues" evidence="1">
    <location>
        <begin position="18"/>
        <end position="37"/>
    </location>
</feature>
<sequence length="46" mass="5497">LRNLSMVAEILIRCASSRKESRGTHYNEDHPKKEKLGRNSYIRRPW</sequence>
<name>A0A0F9MH36_9ZZZZ</name>
<comment type="caution">
    <text evidence="3">The sequence shown here is derived from an EMBL/GenBank/DDBJ whole genome shotgun (WGS) entry which is preliminary data.</text>
</comment>
<accession>A0A0F9MH36</accession>
<feature type="domain" description="Fumarate reductase/succinate dehydrogenase flavoprotein-like C-terminal" evidence="2">
    <location>
        <begin position="1"/>
        <end position="34"/>
    </location>
</feature>
<evidence type="ECO:0000256" key="1">
    <source>
        <dbReference type="SAM" id="MobiDB-lite"/>
    </source>
</evidence>
<dbReference type="SUPFAM" id="SSF46977">
    <property type="entry name" value="Succinate dehydrogenase/fumarate reductase flavoprotein C-terminal domain"/>
    <property type="match status" value="1"/>
</dbReference>
<feature type="non-terminal residue" evidence="3">
    <location>
        <position position="1"/>
    </location>
</feature>
<dbReference type="Pfam" id="PF02910">
    <property type="entry name" value="Succ_DH_flav_C"/>
    <property type="match status" value="1"/>
</dbReference>
<feature type="region of interest" description="Disordered" evidence="1">
    <location>
        <begin position="18"/>
        <end position="46"/>
    </location>
</feature>